<name>A0A413IAL0_9BACT</name>
<sequence>MKKLFLLTLLVAGVMMGVEAQNRSIDFEQTKEWKKVLKKAKKEKKLIFVDCYTSWCGPCKMLAKDVFTRDEVADYFNANFVCAKYDMEKDADGVILKDRFGVKAFPTLVFVDPATQQVVHRMVGAGSADWLIAGAKLANDPQNNLSAMIKRYEAGERGEQFLSAYLAALSAAYMAEEQGKVAAEYLNSLSEEQLATKENWELVKKYVSDPLSEPLKKVMQSRDKFYAVAGKEVVDYKLDNSIMGATMRLAAWRPGMDQVFDEKRNEELIGYLLSVDYAGVPAALAQLYTAAYIRKGDFRGLLDKMKEVLSYNMFRSGADLNYFQNNIEALTLCDDKALVEEGIKWIDEVCAVTPDFFSKANLMNSKARLQTKIGDTLGADKSKMEEEKYNKEGEKRSGGKVFRAMRMN</sequence>
<dbReference type="CDD" id="cd02947">
    <property type="entry name" value="TRX_family"/>
    <property type="match status" value="1"/>
</dbReference>
<dbReference type="EMBL" id="QSCO01000017">
    <property type="protein sequence ID" value="RGY05610.1"/>
    <property type="molecule type" value="Genomic_DNA"/>
</dbReference>
<dbReference type="InterPro" id="IPR036249">
    <property type="entry name" value="Thioredoxin-like_sf"/>
</dbReference>
<organism evidence="4 5">
    <name type="scientific">Odoribacter splanchnicus</name>
    <dbReference type="NCBI Taxonomy" id="28118"/>
    <lineage>
        <taxon>Bacteria</taxon>
        <taxon>Pseudomonadati</taxon>
        <taxon>Bacteroidota</taxon>
        <taxon>Bacteroidia</taxon>
        <taxon>Bacteroidales</taxon>
        <taxon>Odoribacteraceae</taxon>
        <taxon>Odoribacter</taxon>
    </lineage>
</organism>
<evidence type="ECO:0000256" key="2">
    <source>
        <dbReference type="SAM" id="SignalP"/>
    </source>
</evidence>
<dbReference type="PROSITE" id="PS00194">
    <property type="entry name" value="THIOREDOXIN_1"/>
    <property type="match status" value="1"/>
</dbReference>
<dbReference type="PROSITE" id="PS51352">
    <property type="entry name" value="THIOREDOXIN_2"/>
    <property type="match status" value="1"/>
</dbReference>
<dbReference type="PANTHER" id="PTHR10438:SF468">
    <property type="entry name" value="THIOREDOXIN-1-RELATED"/>
    <property type="match status" value="1"/>
</dbReference>
<dbReference type="PANTHER" id="PTHR10438">
    <property type="entry name" value="THIOREDOXIN"/>
    <property type="match status" value="1"/>
</dbReference>
<reference evidence="4 5" key="1">
    <citation type="submission" date="2018-08" db="EMBL/GenBank/DDBJ databases">
        <title>A genome reference for cultivated species of the human gut microbiota.</title>
        <authorList>
            <person name="Zou Y."/>
            <person name="Xue W."/>
            <person name="Luo G."/>
        </authorList>
    </citation>
    <scope>NUCLEOTIDE SEQUENCE [LARGE SCALE GENOMIC DNA]</scope>
    <source>
        <strain evidence="4 5">OF03-11</strain>
    </source>
</reference>
<protein>
    <submittedName>
        <fullName evidence="4">DUF255 domain-containing protein</fullName>
    </submittedName>
</protein>
<evidence type="ECO:0000259" key="3">
    <source>
        <dbReference type="PROSITE" id="PS51352"/>
    </source>
</evidence>
<dbReference type="SUPFAM" id="SSF52833">
    <property type="entry name" value="Thioredoxin-like"/>
    <property type="match status" value="1"/>
</dbReference>
<comment type="caution">
    <text evidence="4">The sequence shown here is derived from an EMBL/GenBank/DDBJ whole genome shotgun (WGS) entry which is preliminary data.</text>
</comment>
<keyword evidence="2" id="KW-0732">Signal</keyword>
<proteinExistence type="predicted"/>
<gene>
    <name evidence="4" type="ORF">DXA53_12605</name>
</gene>
<feature type="signal peptide" evidence="2">
    <location>
        <begin position="1"/>
        <end position="20"/>
    </location>
</feature>
<feature type="domain" description="Thioredoxin" evidence="3">
    <location>
        <begin position="14"/>
        <end position="143"/>
    </location>
</feature>
<evidence type="ECO:0000313" key="5">
    <source>
        <dbReference type="Proteomes" id="UP000284434"/>
    </source>
</evidence>
<evidence type="ECO:0000256" key="1">
    <source>
        <dbReference type="ARBA" id="ARBA00023284"/>
    </source>
</evidence>
<dbReference type="Proteomes" id="UP000284434">
    <property type="component" value="Unassembled WGS sequence"/>
</dbReference>
<dbReference type="Pfam" id="PF13899">
    <property type="entry name" value="Thioredoxin_7"/>
    <property type="match status" value="1"/>
</dbReference>
<accession>A0A413IAL0</accession>
<dbReference type="InterPro" id="IPR013766">
    <property type="entry name" value="Thioredoxin_domain"/>
</dbReference>
<dbReference type="RefSeq" id="WP_118104280.1">
    <property type="nucleotide sequence ID" value="NZ_QSCO01000017.1"/>
</dbReference>
<dbReference type="InterPro" id="IPR017937">
    <property type="entry name" value="Thioredoxin_CS"/>
</dbReference>
<dbReference type="AlphaFoldDB" id="A0A413IAL0"/>
<keyword evidence="1" id="KW-0676">Redox-active center</keyword>
<evidence type="ECO:0000313" key="4">
    <source>
        <dbReference type="EMBL" id="RGY05610.1"/>
    </source>
</evidence>
<dbReference type="Gene3D" id="3.40.30.10">
    <property type="entry name" value="Glutaredoxin"/>
    <property type="match status" value="1"/>
</dbReference>
<dbReference type="InterPro" id="IPR050620">
    <property type="entry name" value="Thioredoxin_H-type-like"/>
</dbReference>
<feature type="chain" id="PRO_5019557677" evidence="2">
    <location>
        <begin position="21"/>
        <end position="408"/>
    </location>
</feature>